<feature type="domain" description="EF-hand" evidence="9">
    <location>
        <begin position="178"/>
        <end position="213"/>
    </location>
</feature>
<dbReference type="PANTHER" id="PTHR10869:SF246">
    <property type="entry name" value="TRANSMEMBRANE PROLYL 4-HYDROXYLASE"/>
    <property type="match status" value="1"/>
</dbReference>
<feature type="transmembrane region" description="Helical" evidence="8">
    <location>
        <begin position="42"/>
        <end position="67"/>
    </location>
</feature>
<evidence type="ECO:0000256" key="4">
    <source>
        <dbReference type="ARBA" id="ARBA00022964"/>
    </source>
</evidence>
<name>A0A672RH43_SINGR</name>
<keyword evidence="5" id="KW-0560">Oxidoreductase</keyword>
<evidence type="ECO:0000256" key="5">
    <source>
        <dbReference type="ARBA" id="ARBA00023002"/>
    </source>
</evidence>
<evidence type="ECO:0000259" key="9">
    <source>
        <dbReference type="PROSITE" id="PS50222"/>
    </source>
</evidence>
<protein>
    <submittedName>
        <fullName evidence="11">Transmembrane prolyl 4-hydroxylase-like</fullName>
    </submittedName>
</protein>
<dbReference type="GO" id="GO:0005509">
    <property type="term" value="F:calcium ion binding"/>
    <property type="evidence" value="ECO:0007669"/>
    <property type="project" value="InterPro"/>
</dbReference>
<keyword evidence="4" id="KW-0223">Dioxygenase</keyword>
<comment type="cofactor">
    <cofactor evidence="1">
        <name>L-ascorbate</name>
        <dbReference type="ChEBI" id="CHEBI:38290"/>
    </cofactor>
</comment>
<dbReference type="Gene3D" id="2.60.120.620">
    <property type="entry name" value="q2cbj1_9rhob like domain"/>
    <property type="match status" value="1"/>
</dbReference>
<dbReference type="GO" id="GO:0004656">
    <property type="term" value="F:procollagen-proline 4-dioxygenase activity"/>
    <property type="evidence" value="ECO:0007669"/>
    <property type="project" value="TreeGrafter"/>
</dbReference>
<dbReference type="Pfam" id="PF13640">
    <property type="entry name" value="2OG-FeII_Oxy_3"/>
    <property type="match status" value="1"/>
</dbReference>
<dbReference type="Ensembl" id="ENSSGRT00000094255.1">
    <property type="protein sequence ID" value="ENSSGRP00000088548.1"/>
    <property type="gene ID" value="ENSSGRG00000044445.1"/>
</dbReference>
<dbReference type="GO" id="GO:0005506">
    <property type="term" value="F:iron ion binding"/>
    <property type="evidence" value="ECO:0007669"/>
    <property type="project" value="InterPro"/>
</dbReference>
<dbReference type="InterPro" id="IPR006620">
    <property type="entry name" value="Pro_4_hyd_alph"/>
</dbReference>
<evidence type="ECO:0000256" key="2">
    <source>
        <dbReference type="ARBA" id="ARBA00022723"/>
    </source>
</evidence>
<evidence type="ECO:0000259" key="10">
    <source>
        <dbReference type="PROSITE" id="PS51471"/>
    </source>
</evidence>
<dbReference type="InterPro" id="IPR045054">
    <property type="entry name" value="P4HA-like"/>
</dbReference>
<proteinExistence type="predicted"/>
<feature type="region of interest" description="Disordered" evidence="7">
    <location>
        <begin position="76"/>
        <end position="101"/>
    </location>
</feature>
<dbReference type="InterPro" id="IPR018247">
    <property type="entry name" value="EF_Hand_1_Ca_BS"/>
</dbReference>
<keyword evidence="12" id="KW-1185">Reference proteome</keyword>
<evidence type="ECO:0000256" key="8">
    <source>
        <dbReference type="SAM" id="Phobius"/>
    </source>
</evidence>
<reference evidence="11" key="1">
    <citation type="submission" date="2025-08" db="UniProtKB">
        <authorList>
            <consortium name="Ensembl"/>
        </authorList>
    </citation>
    <scope>IDENTIFICATION</scope>
</reference>
<dbReference type="InterPro" id="IPR005123">
    <property type="entry name" value="Oxoglu/Fe-dep_dioxygenase_dom"/>
</dbReference>
<dbReference type="Proteomes" id="UP000472262">
    <property type="component" value="Unassembled WGS sequence"/>
</dbReference>
<keyword evidence="8" id="KW-0472">Membrane</keyword>
<keyword evidence="8" id="KW-0812">Transmembrane</keyword>
<keyword evidence="6" id="KW-0408">Iron</keyword>
<dbReference type="InParanoid" id="A0A672RH43"/>
<keyword evidence="8" id="KW-1133">Transmembrane helix</keyword>
<gene>
    <name evidence="11" type="primary">p4htma</name>
</gene>
<evidence type="ECO:0000256" key="1">
    <source>
        <dbReference type="ARBA" id="ARBA00001961"/>
    </source>
</evidence>
<evidence type="ECO:0000313" key="11">
    <source>
        <dbReference type="Ensembl" id="ENSSGRP00000088548.1"/>
    </source>
</evidence>
<dbReference type="InterPro" id="IPR002048">
    <property type="entry name" value="EF_hand_dom"/>
</dbReference>
<keyword evidence="3" id="KW-0847">Vitamin C</keyword>
<dbReference type="PANTHER" id="PTHR10869">
    <property type="entry name" value="PROLYL 4-HYDROXYLASE ALPHA SUBUNIT"/>
    <property type="match status" value="1"/>
</dbReference>
<dbReference type="PROSITE" id="PS00018">
    <property type="entry name" value="EF_HAND_1"/>
    <property type="match status" value="1"/>
</dbReference>
<dbReference type="PROSITE" id="PS51471">
    <property type="entry name" value="FE2OG_OXY"/>
    <property type="match status" value="1"/>
</dbReference>
<dbReference type="OMA" id="VIWYNHF"/>
<reference evidence="11" key="2">
    <citation type="submission" date="2025-09" db="UniProtKB">
        <authorList>
            <consortium name="Ensembl"/>
        </authorList>
    </citation>
    <scope>IDENTIFICATION</scope>
</reference>
<accession>A0A672RH43</accession>
<dbReference type="GO" id="GO:0005783">
    <property type="term" value="C:endoplasmic reticulum"/>
    <property type="evidence" value="ECO:0007669"/>
    <property type="project" value="TreeGrafter"/>
</dbReference>
<dbReference type="PROSITE" id="PS50222">
    <property type="entry name" value="EF_HAND_2"/>
    <property type="match status" value="1"/>
</dbReference>
<dbReference type="InterPro" id="IPR044862">
    <property type="entry name" value="Pro_4_hyd_alph_FE2OG_OXY"/>
</dbReference>
<sequence length="479" mass="53626">MGEYEDRLHELEGEARYFPPPPRHPGGRERLHIQKSSVCSRAYFVVVMAFFHIYIINIIALLLYVHYNTGSGEQDVPLENSAGAPRPMPAEHRTPSSASLSPELSFQLPRLEGIRVGHVQRVSLVPDRTHNMRTLSLKPLLFEIPGFLSVEESSVVMQLAQLKGLTHSSLLTAPDSQEEQLTQDQLFSLLDLNQDGLLQREEVRHSAAAYMYQFSAIGDFEGCVFAGVLSLQEFKRVSGGVLQYSAAGQGLDGHAKVRQRSTHTRLYLGEGTHHLLKSIRNRVTRLTRLPSSLVDLSEPMEVVRYEQGGYSHAHHDSGPTNHDSSCAHTHLAANNSASKQVACRYLTVLLHLNPADGGGETSFPVADNRTYEEEVLGDLSQQYCDKGNLKVKPVAGTALLWYNHLSDGNGWVGELDEFSLHGDCLVTRGFKWTGSVWVNIDPEQQRQERYQRLAYLQVLCRLLLRRFYSSSVSDARQLL</sequence>
<evidence type="ECO:0000256" key="6">
    <source>
        <dbReference type="ARBA" id="ARBA00023004"/>
    </source>
</evidence>
<evidence type="ECO:0000256" key="3">
    <source>
        <dbReference type="ARBA" id="ARBA00022896"/>
    </source>
</evidence>
<dbReference type="SMART" id="SM00702">
    <property type="entry name" value="P4Hc"/>
    <property type="match status" value="1"/>
</dbReference>
<dbReference type="AlphaFoldDB" id="A0A672RH43"/>
<dbReference type="FunFam" id="2.60.120.620:FF:000008">
    <property type="entry name" value="transmembrane prolyl 4-hydroxylase"/>
    <property type="match status" value="1"/>
</dbReference>
<evidence type="ECO:0000256" key="7">
    <source>
        <dbReference type="SAM" id="MobiDB-lite"/>
    </source>
</evidence>
<dbReference type="GO" id="GO:0031418">
    <property type="term" value="F:L-ascorbic acid binding"/>
    <property type="evidence" value="ECO:0007669"/>
    <property type="project" value="UniProtKB-KW"/>
</dbReference>
<evidence type="ECO:0000313" key="12">
    <source>
        <dbReference type="Proteomes" id="UP000472262"/>
    </source>
</evidence>
<keyword evidence="2" id="KW-0479">Metal-binding</keyword>
<feature type="domain" description="Fe2OG dioxygenase" evidence="10">
    <location>
        <begin position="296"/>
        <end position="440"/>
    </location>
</feature>
<organism evidence="11 12">
    <name type="scientific">Sinocyclocheilus grahami</name>
    <name type="common">Dianchi golden-line fish</name>
    <name type="synonym">Barbus grahami</name>
    <dbReference type="NCBI Taxonomy" id="75366"/>
    <lineage>
        <taxon>Eukaryota</taxon>
        <taxon>Metazoa</taxon>
        <taxon>Chordata</taxon>
        <taxon>Craniata</taxon>
        <taxon>Vertebrata</taxon>
        <taxon>Euteleostomi</taxon>
        <taxon>Actinopterygii</taxon>
        <taxon>Neopterygii</taxon>
        <taxon>Teleostei</taxon>
        <taxon>Ostariophysi</taxon>
        <taxon>Cypriniformes</taxon>
        <taxon>Cyprinidae</taxon>
        <taxon>Cyprininae</taxon>
        <taxon>Sinocyclocheilus</taxon>
    </lineage>
</organism>